<dbReference type="EMBL" id="NISK01000002">
    <property type="protein sequence ID" value="OWQ97509.1"/>
    <property type="molecule type" value="Genomic_DNA"/>
</dbReference>
<evidence type="ECO:0000313" key="2">
    <source>
        <dbReference type="Proteomes" id="UP000197361"/>
    </source>
</evidence>
<accession>A0A246JWR1</accession>
<proteinExistence type="predicted"/>
<keyword evidence="2" id="KW-1185">Reference proteome</keyword>
<dbReference type="OrthoDB" id="7408098at2"/>
<organism evidence="1 2">
    <name type="scientific">Sphingopyxis bauzanensis</name>
    <dbReference type="NCBI Taxonomy" id="651663"/>
    <lineage>
        <taxon>Bacteria</taxon>
        <taxon>Pseudomonadati</taxon>
        <taxon>Pseudomonadota</taxon>
        <taxon>Alphaproteobacteria</taxon>
        <taxon>Sphingomonadales</taxon>
        <taxon>Sphingomonadaceae</taxon>
        <taxon>Sphingopyxis</taxon>
    </lineage>
</organism>
<evidence type="ECO:0008006" key="3">
    <source>
        <dbReference type="Google" id="ProtNLM"/>
    </source>
</evidence>
<dbReference type="AlphaFoldDB" id="A0A246JWR1"/>
<name>A0A246JWR1_9SPHN</name>
<dbReference type="InterPro" id="IPR014118">
    <property type="entry name" value="T4SS_TraV"/>
</dbReference>
<comment type="caution">
    <text evidence="1">The sequence shown here is derived from an EMBL/GenBank/DDBJ whole genome shotgun (WGS) entry which is preliminary data.</text>
</comment>
<reference evidence="1 2" key="1">
    <citation type="journal article" date="2010" name="Int. J. Syst. Evol. Microbiol.">
        <title>Sphingopyxis bauzanensis sp. nov., a psychrophilic bacterium isolated from soil.</title>
        <authorList>
            <person name="Zhang D.C."/>
            <person name="Liu H.C."/>
            <person name="Xin Y.H."/>
            <person name="Zhou Y.G."/>
            <person name="Schinner F."/>
            <person name="Margesin R."/>
        </authorList>
    </citation>
    <scope>NUCLEOTIDE SEQUENCE [LARGE SCALE GENOMIC DNA]</scope>
    <source>
        <strain evidence="1 2">DSM 22271</strain>
    </source>
</reference>
<dbReference type="Proteomes" id="UP000197361">
    <property type="component" value="Unassembled WGS sequence"/>
</dbReference>
<evidence type="ECO:0000313" key="1">
    <source>
        <dbReference type="EMBL" id="OWQ97509.1"/>
    </source>
</evidence>
<protein>
    <recommendedName>
        <fullName evidence="3">Conjugal transfer protein TraV</fullName>
    </recommendedName>
</protein>
<dbReference type="Pfam" id="PF09676">
    <property type="entry name" value="TraV"/>
    <property type="match status" value="1"/>
</dbReference>
<sequence length="234" mass="23787">MAEGSEIVRALRRRLRRSPAIVLGTSGLLLLGSCASLGGNVRGSFSCDAPDGVCAPSAAIDDRALAAIAGGGEEGDFVPAAGQPGLGESAAVRVARAQPVRPAPGDPARTRERVLRIVFQPYIDERGRLHEATAVHAVVASGDWQQAFAPPRASARAPGGVMGFVSLADAVDQADPPQGADVPRTAGLPSPNAVAAARARKDDPLGAIKADVSDRLAPAATRAPGFPANVAKDD</sequence>
<gene>
    <name evidence="1" type="ORF">CDQ92_10880</name>
</gene>